<keyword evidence="3" id="KW-1185">Reference proteome</keyword>
<name>A0ABU5IR49_9BURK</name>
<evidence type="ECO:0000313" key="2">
    <source>
        <dbReference type="EMBL" id="MDZ5461377.1"/>
    </source>
</evidence>
<reference evidence="2 3" key="1">
    <citation type="submission" date="2023-11" db="EMBL/GenBank/DDBJ databases">
        <title>Draft genome of Azohydromonas lata strain H1 (DSM1123), a polyhydroxyalkanoate producer.</title>
        <authorList>
            <person name="Traversa D."/>
            <person name="D'Addabbo P."/>
            <person name="Pazzani C."/>
            <person name="Manzari C."/>
            <person name="Chiara M."/>
            <person name="Scrascia M."/>
        </authorList>
    </citation>
    <scope>NUCLEOTIDE SEQUENCE [LARGE SCALE GENOMIC DNA]</scope>
    <source>
        <strain evidence="2 3">H1</strain>
    </source>
</reference>
<evidence type="ECO:0000256" key="1">
    <source>
        <dbReference type="SAM" id="MobiDB-lite"/>
    </source>
</evidence>
<dbReference type="RefSeq" id="WP_322468556.1">
    <property type="nucleotide sequence ID" value="NZ_JAXOJX010000111.1"/>
</dbReference>
<dbReference type="InterPro" id="IPR019291">
    <property type="entry name" value="Host_attachment_protein"/>
</dbReference>
<organism evidence="2 3">
    <name type="scientific">Azohydromonas lata</name>
    <dbReference type="NCBI Taxonomy" id="45677"/>
    <lineage>
        <taxon>Bacteria</taxon>
        <taxon>Pseudomonadati</taxon>
        <taxon>Pseudomonadota</taxon>
        <taxon>Betaproteobacteria</taxon>
        <taxon>Burkholderiales</taxon>
        <taxon>Sphaerotilaceae</taxon>
        <taxon>Azohydromonas</taxon>
    </lineage>
</organism>
<feature type="region of interest" description="Disordered" evidence="1">
    <location>
        <begin position="37"/>
        <end position="62"/>
    </location>
</feature>
<dbReference type="Pfam" id="PF10116">
    <property type="entry name" value="Host_attach"/>
    <property type="match status" value="1"/>
</dbReference>
<protein>
    <submittedName>
        <fullName evidence="2">Host attachment protein</fullName>
    </submittedName>
</protein>
<evidence type="ECO:0000313" key="3">
    <source>
        <dbReference type="Proteomes" id="UP001293718"/>
    </source>
</evidence>
<accession>A0ABU5IR49</accession>
<proteinExistence type="predicted"/>
<dbReference type="Proteomes" id="UP001293718">
    <property type="component" value="Unassembled WGS sequence"/>
</dbReference>
<dbReference type="EMBL" id="JAXOJX010000111">
    <property type="protein sequence ID" value="MDZ5461377.1"/>
    <property type="molecule type" value="Genomic_DNA"/>
</dbReference>
<gene>
    <name evidence="2" type="ORF">SM757_32860</name>
</gene>
<sequence>MSRDLILIAHASEARLLSRDRDTAELAALDTLRHQLRSAPSPLQRRAPDPRTDLASWAAPPDPRRRHWREFAAAIAPRVEAAVAQGGFERVALFAACPFLSELMRQLGPQVRKALKVVVDADVADLPPAELAQRIEQELLAADQAREGLARVAAYPVRA</sequence>
<comment type="caution">
    <text evidence="2">The sequence shown here is derived from an EMBL/GenBank/DDBJ whole genome shotgun (WGS) entry which is preliminary data.</text>
</comment>